<proteinExistence type="predicted"/>
<feature type="compositionally biased region" description="Low complexity" evidence="1">
    <location>
        <begin position="426"/>
        <end position="449"/>
    </location>
</feature>
<feature type="compositionally biased region" description="Acidic residues" evidence="1">
    <location>
        <begin position="502"/>
        <end position="511"/>
    </location>
</feature>
<dbReference type="Pfam" id="PF11574">
    <property type="entry name" value="Rpf1_C"/>
    <property type="match status" value="1"/>
</dbReference>
<feature type="region of interest" description="Disordered" evidence="1">
    <location>
        <begin position="1"/>
        <end position="37"/>
    </location>
</feature>
<feature type="compositionally biased region" description="Basic and acidic residues" evidence="1">
    <location>
        <begin position="139"/>
        <end position="151"/>
    </location>
</feature>
<dbReference type="GO" id="GO:0005737">
    <property type="term" value="C:cytoplasm"/>
    <property type="evidence" value="ECO:0007669"/>
    <property type="project" value="TreeGrafter"/>
</dbReference>
<dbReference type="SUPFAM" id="SSF140383">
    <property type="entry name" value="BSD domain-like"/>
    <property type="match status" value="1"/>
</dbReference>
<protein>
    <submittedName>
        <fullName evidence="3">RHTO0S02e00474g1_1</fullName>
    </submittedName>
</protein>
<evidence type="ECO:0000259" key="2">
    <source>
        <dbReference type="PROSITE" id="PS50858"/>
    </source>
</evidence>
<sequence length="511" mass="53824">MESLGGFATTPISTPSRTSTPTPAQPEPESPTRQALTAAQGLEKEVASVMAGFGSFWGRVKKQGTAALQTAEKQYEAARADFTPLLTQARSQLDHLSEQTRAELQRLSEVPAPTGGSGVVIGADGVPVILDEVPAAQSKVDKGKGVDREGEGEADTTEGDAQHQQTPAAAASAWMAKFGSSLASNPNVKDLSRNLSSLQSNLSTNLHQIQSQLSHIDLAEGQKVAEGYLHKGEAWFQEFSAEVGKLAKDAVKVVPPTTAGGAGAAATGRTSLEGAAMNRRDLLLYKLRTDPAVFVLDPAQPPADSTTPDLREPFASYLSALASSGGFDSPSFRSQVGAELQEAGEPLRKTLDEVVPAQLSEEAFWTRYFFRKARIEEEEERRKKVLQVAEQSEDDFSWDMDDEETASSAASPRLPSNSPAPVAAQPASLTAVAATSSATPETAAPVASTGQTPAVHDSPAVAEPSPRASSDGTSSYDMVSAKSGNPSGDEAAKEAAAVKKEEEEDEDSDWE</sequence>
<dbReference type="InterPro" id="IPR005607">
    <property type="entry name" value="BSD_dom"/>
</dbReference>
<organism evidence="3">
    <name type="scientific">Rhodotorula toruloides</name>
    <name type="common">Yeast</name>
    <name type="synonym">Rhodosporidium toruloides</name>
    <dbReference type="NCBI Taxonomy" id="5286"/>
    <lineage>
        <taxon>Eukaryota</taxon>
        <taxon>Fungi</taxon>
        <taxon>Dikarya</taxon>
        <taxon>Basidiomycota</taxon>
        <taxon>Pucciniomycotina</taxon>
        <taxon>Microbotryomycetes</taxon>
        <taxon>Sporidiobolales</taxon>
        <taxon>Sporidiobolaceae</taxon>
        <taxon>Rhodotorula</taxon>
    </lineage>
</organism>
<feature type="region of interest" description="Disordered" evidence="1">
    <location>
        <begin position="138"/>
        <end position="170"/>
    </location>
</feature>
<name>A0A061AGR7_RHOTO</name>
<evidence type="ECO:0000256" key="1">
    <source>
        <dbReference type="SAM" id="MobiDB-lite"/>
    </source>
</evidence>
<feature type="compositionally biased region" description="Low complexity" evidence="1">
    <location>
        <begin position="9"/>
        <end position="22"/>
    </location>
</feature>
<dbReference type="EMBL" id="LK052937">
    <property type="protein sequence ID" value="CDR36330.1"/>
    <property type="molecule type" value="Genomic_DNA"/>
</dbReference>
<dbReference type="InterPro" id="IPR021630">
    <property type="entry name" value="Rpf1_C"/>
</dbReference>
<dbReference type="PANTHER" id="PTHR16019">
    <property type="entry name" value="SYNAPSE-ASSOCIATED PROTEIN"/>
    <property type="match status" value="1"/>
</dbReference>
<dbReference type="OrthoDB" id="73788at2759"/>
<dbReference type="PANTHER" id="PTHR16019:SF5">
    <property type="entry name" value="BSD DOMAIN-CONTAINING PROTEIN 1"/>
    <property type="match status" value="1"/>
</dbReference>
<dbReference type="Pfam" id="PF03909">
    <property type="entry name" value="BSD"/>
    <property type="match status" value="1"/>
</dbReference>
<feature type="compositionally biased region" description="Polar residues" evidence="1">
    <location>
        <begin position="467"/>
        <end position="486"/>
    </location>
</feature>
<evidence type="ECO:0000313" key="3">
    <source>
        <dbReference type="EMBL" id="CDR36330.1"/>
    </source>
</evidence>
<dbReference type="InterPro" id="IPR035925">
    <property type="entry name" value="BSD_dom_sf"/>
</dbReference>
<dbReference type="InterPro" id="IPR051494">
    <property type="entry name" value="BSD_domain-containing"/>
</dbReference>
<feature type="compositionally biased region" description="Acidic residues" evidence="1">
    <location>
        <begin position="391"/>
        <end position="405"/>
    </location>
</feature>
<dbReference type="Gene3D" id="1.10.3970.10">
    <property type="entry name" value="BSD domain"/>
    <property type="match status" value="1"/>
</dbReference>
<feature type="compositionally biased region" description="Basic and acidic residues" evidence="1">
    <location>
        <begin position="490"/>
        <end position="501"/>
    </location>
</feature>
<gene>
    <name evidence="3" type="ORF">RHTO0S_02e00474g</name>
</gene>
<dbReference type="AlphaFoldDB" id="A0A061AGR7"/>
<reference evidence="3" key="1">
    <citation type="journal article" date="2014" name="Genome Announc.">
        <title>Draft genome sequence of Rhodosporidium toruloides CECT1137, an oleaginous yeast of biotechnological interest.</title>
        <authorList>
            <person name="Morin N."/>
            <person name="Calcas X."/>
            <person name="Devillers H."/>
            <person name="Durrens P."/>
            <person name="Sherman D.J."/>
            <person name="Nicaud J.-M."/>
            <person name="Neuveglise C."/>
        </authorList>
    </citation>
    <scope>NUCLEOTIDE SEQUENCE</scope>
    <source>
        <strain evidence="3">CECT1137</strain>
    </source>
</reference>
<feature type="domain" description="BSD" evidence="2">
    <location>
        <begin position="347"/>
        <end position="376"/>
    </location>
</feature>
<accession>A0A061AGR7</accession>
<dbReference type="PROSITE" id="PS50858">
    <property type="entry name" value="BSD"/>
    <property type="match status" value="1"/>
</dbReference>
<feature type="region of interest" description="Disordered" evidence="1">
    <location>
        <begin position="386"/>
        <end position="511"/>
    </location>
</feature>
<feature type="compositionally biased region" description="Polar residues" evidence="1">
    <location>
        <begin position="406"/>
        <end position="419"/>
    </location>
</feature>